<dbReference type="SUPFAM" id="SSF56935">
    <property type="entry name" value="Porins"/>
    <property type="match status" value="1"/>
</dbReference>
<dbReference type="PANTHER" id="PTHR30069:SF29">
    <property type="entry name" value="HEMOGLOBIN AND HEMOGLOBIN-HAPTOGLOBIN-BINDING PROTEIN 1-RELATED"/>
    <property type="match status" value="1"/>
</dbReference>
<dbReference type="GO" id="GO:0044718">
    <property type="term" value="P:siderophore transmembrane transport"/>
    <property type="evidence" value="ECO:0007669"/>
    <property type="project" value="TreeGrafter"/>
</dbReference>
<feature type="non-terminal residue" evidence="11">
    <location>
        <position position="850"/>
    </location>
</feature>
<dbReference type="AlphaFoldDB" id="A0A381XS87"/>
<dbReference type="EMBL" id="UINC01016186">
    <property type="protein sequence ID" value="SVA67585.1"/>
    <property type="molecule type" value="Genomic_DNA"/>
</dbReference>
<dbReference type="PANTHER" id="PTHR30069">
    <property type="entry name" value="TONB-DEPENDENT OUTER MEMBRANE RECEPTOR"/>
    <property type="match status" value="1"/>
</dbReference>
<dbReference type="InterPro" id="IPR036942">
    <property type="entry name" value="Beta-barrel_TonB_sf"/>
</dbReference>
<evidence type="ECO:0000256" key="2">
    <source>
        <dbReference type="ARBA" id="ARBA00022448"/>
    </source>
</evidence>
<evidence type="ECO:0000256" key="7">
    <source>
        <dbReference type="ARBA" id="ARBA00023170"/>
    </source>
</evidence>
<dbReference type="Gene3D" id="2.40.170.20">
    <property type="entry name" value="TonB-dependent receptor, beta-barrel domain"/>
    <property type="match status" value="1"/>
</dbReference>
<dbReference type="PROSITE" id="PS52016">
    <property type="entry name" value="TONB_DEPENDENT_REC_3"/>
    <property type="match status" value="1"/>
</dbReference>
<evidence type="ECO:0000256" key="4">
    <source>
        <dbReference type="ARBA" id="ARBA00022729"/>
    </source>
</evidence>
<keyword evidence="7" id="KW-0675">Receptor</keyword>
<dbReference type="GO" id="GO:0009279">
    <property type="term" value="C:cell outer membrane"/>
    <property type="evidence" value="ECO:0007669"/>
    <property type="project" value="UniProtKB-SubCell"/>
</dbReference>
<evidence type="ECO:0000259" key="9">
    <source>
        <dbReference type="Pfam" id="PF00593"/>
    </source>
</evidence>
<reference evidence="11" key="1">
    <citation type="submission" date="2018-05" db="EMBL/GenBank/DDBJ databases">
        <authorList>
            <person name="Lanie J.A."/>
            <person name="Ng W.-L."/>
            <person name="Kazmierczak K.M."/>
            <person name="Andrzejewski T.M."/>
            <person name="Davidsen T.M."/>
            <person name="Wayne K.J."/>
            <person name="Tettelin H."/>
            <person name="Glass J.I."/>
            <person name="Rusch D."/>
            <person name="Podicherti R."/>
            <person name="Tsui H.-C.T."/>
            <person name="Winkler M.E."/>
        </authorList>
    </citation>
    <scope>NUCLEOTIDE SEQUENCE</scope>
</reference>
<dbReference type="InterPro" id="IPR012910">
    <property type="entry name" value="Plug_dom"/>
</dbReference>
<organism evidence="11">
    <name type="scientific">marine metagenome</name>
    <dbReference type="NCBI Taxonomy" id="408172"/>
    <lineage>
        <taxon>unclassified sequences</taxon>
        <taxon>metagenomes</taxon>
        <taxon>ecological metagenomes</taxon>
    </lineage>
</organism>
<keyword evidence="4" id="KW-0732">Signal</keyword>
<dbReference type="GO" id="GO:0015344">
    <property type="term" value="F:siderophore uptake transmembrane transporter activity"/>
    <property type="evidence" value="ECO:0007669"/>
    <property type="project" value="TreeGrafter"/>
</dbReference>
<name>A0A381XS87_9ZZZZ</name>
<keyword evidence="5" id="KW-0798">TonB box</keyword>
<comment type="subcellular location">
    <subcellularLocation>
        <location evidence="1">Cell outer membrane</location>
        <topology evidence="1">Multi-pass membrane protein</topology>
    </subcellularLocation>
</comment>
<dbReference type="Pfam" id="PF13715">
    <property type="entry name" value="CarbopepD_reg_2"/>
    <property type="match status" value="1"/>
</dbReference>
<keyword evidence="6" id="KW-0472">Membrane</keyword>
<gene>
    <name evidence="11" type="ORF">METZ01_LOCUS120439</name>
</gene>
<evidence type="ECO:0000313" key="11">
    <source>
        <dbReference type="EMBL" id="SVA67585.1"/>
    </source>
</evidence>
<dbReference type="Gene3D" id="2.170.130.10">
    <property type="entry name" value="TonB-dependent receptor, plug domain"/>
    <property type="match status" value="1"/>
</dbReference>
<feature type="domain" description="TonB-dependent receptor plug" evidence="10">
    <location>
        <begin position="158"/>
        <end position="266"/>
    </location>
</feature>
<dbReference type="InterPro" id="IPR039426">
    <property type="entry name" value="TonB-dep_rcpt-like"/>
</dbReference>
<proteinExistence type="predicted"/>
<protein>
    <submittedName>
        <fullName evidence="11">Uncharacterized protein</fullName>
    </submittedName>
</protein>
<dbReference type="InterPro" id="IPR000531">
    <property type="entry name" value="Beta-barrel_TonB"/>
</dbReference>
<dbReference type="SUPFAM" id="SSF49464">
    <property type="entry name" value="Carboxypeptidase regulatory domain-like"/>
    <property type="match status" value="1"/>
</dbReference>
<dbReference type="Pfam" id="PF07715">
    <property type="entry name" value="Plug"/>
    <property type="match status" value="1"/>
</dbReference>
<sequence>MNKHSQYIFFKRLLKILLFVQLLLGQREHYISGLILDSNSDPLYGANVILTNTYLGSTTDSTGYYKIENLDPGKYTIMVSYIGYKSQELVLYISEFESGEDREVGRSFSAKLGLDDVEDDISGIRKSSFHENIDFSLEPDALEIEQVVVSASKKKEKIIDAPITIAVVSNQKIRKSISNDLGDVLKTVRGVEVYQAGMGRTAINVRGFMSAFNGRFVSLVDGANYMEPTFFIAYGNSTPFISEDIDRAEVVFGPSSALYGPNAHNGLLNIITKHIKDSNGGIIAFTSGSNQLAAQRFRFAKTIGNYGYKVSGEVSSNYDWNYPRDFGQDYDMNGIITTQAQHEDAILWDESGNVPTAWNDLNQDGVWNHAEQMLVMKTKFERQMVRRRSSMAFYYEPKKGPELSGGAEYYFNHSYLPFDAGLNFIDYSTSSVWLKVTAEKYYARIHYLNTQGEKYWNSDAVYYTMLRDGSAIYDAVSKSIKQDFLTNNVLRGDTQFNHSMSSTSDIIAGIDFSLYRPESNRLFLNDRGPDSRPFWWAKPDSVIGENIEINEIGAYIQYSSELPYDLKLVTAARIDKHTYFDYNFSPRLALQWNGLKGGNIRFTMNRAFQTPSIFNLHLLQYYNANQSNAFIPLYYDRISMSWKVINFFDPQYVDKVNAGLIDLNTVHWSPLNTVFMGNKDGFKINETIEIPPLRPEIVDSYEIGLKKLVNSSTFIDFSAFYSTYKNFITPLRMVHSFYPNDEPFQSQWVTHEGDKHIDNYLDRIQAVYSYTSTGLTKVYGFDLLGKYAIDDIEISASVSYYGNVVFDDKHDNEMPSLAEWEQQNFDNDTLNYFLNNLVKAISPKENSLSF</sequence>
<dbReference type="Gene3D" id="2.60.40.1120">
    <property type="entry name" value="Carboxypeptidase-like, regulatory domain"/>
    <property type="match status" value="1"/>
</dbReference>
<dbReference type="InterPro" id="IPR008969">
    <property type="entry name" value="CarboxyPept-like_regulatory"/>
</dbReference>
<keyword evidence="3" id="KW-0812">Transmembrane</keyword>
<evidence type="ECO:0000259" key="10">
    <source>
        <dbReference type="Pfam" id="PF07715"/>
    </source>
</evidence>
<dbReference type="Pfam" id="PF00593">
    <property type="entry name" value="TonB_dep_Rec_b-barrel"/>
    <property type="match status" value="1"/>
</dbReference>
<keyword evidence="2" id="KW-0813">Transport</keyword>
<evidence type="ECO:0000256" key="8">
    <source>
        <dbReference type="ARBA" id="ARBA00023237"/>
    </source>
</evidence>
<evidence type="ECO:0000256" key="5">
    <source>
        <dbReference type="ARBA" id="ARBA00023077"/>
    </source>
</evidence>
<feature type="domain" description="TonB-dependent receptor-like beta-barrel" evidence="9">
    <location>
        <begin position="403"/>
        <end position="820"/>
    </location>
</feature>
<dbReference type="InterPro" id="IPR037066">
    <property type="entry name" value="Plug_dom_sf"/>
</dbReference>
<evidence type="ECO:0000256" key="3">
    <source>
        <dbReference type="ARBA" id="ARBA00022692"/>
    </source>
</evidence>
<accession>A0A381XS87</accession>
<evidence type="ECO:0000256" key="1">
    <source>
        <dbReference type="ARBA" id="ARBA00004571"/>
    </source>
</evidence>
<evidence type="ECO:0000256" key="6">
    <source>
        <dbReference type="ARBA" id="ARBA00023136"/>
    </source>
</evidence>
<keyword evidence="8" id="KW-0998">Cell outer membrane</keyword>